<evidence type="ECO:0000256" key="1">
    <source>
        <dbReference type="ARBA" id="ARBA00004623"/>
    </source>
</evidence>
<dbReference type="RefSeq" id="XP_033397939.1">
    <property type="nucleotide sequence ID" value="XM_033540036.1"/>
</dbReference>
<dbReference type="Pfam" id="PF20637">
    <property type="entry name" value="ATG5_HBR"/>
    <property type="match status" value="1"/>
</dbReference>
<dbReference type="InterPro" id="IPR042526">
    <property type="entry name" value="Atg5_HR"/>
</dbReference>
<feature type="compositionally biased region" description="Low complexity" evidence="7">
    <location>
        <begin position="287"/>
        <end position="300"/>
    </location>
</feature>
<keyword evidence="6" id="KW-0472">Membrane</keyword>
<dbReference type="InterPro" id="IPR007239">
    <property type="entry name" value="Atg5"/>
</dbReference>
<accession>A0A6A6BH76</accession>
<dbReference type="InterPro" id="IPR048939">
    <property type="entry name" value="ATG5_UblA"/>
</dbReference>
<keyword evidence="12" id="KW-1185">Reference proteome</keyword>
<feature type="region of interest" description="Disordered" evidence="7">
    <location>
        <begin position="244"/>
        <end position="304"/>
    </location>
</feature>
<keyword evidence="4 6" id="KW-0832">Ubl conjugation</keyword>
<dbReference type="OrthoDB" id="272162at2759"/>
<dbReference type="GO" id="GO:0005776">
    <property type="term" value="C:autophagosome"/>
    <property type="evidence" value="ECO:0007669"/>
    <property type="project" value="TreeGrafter"/>
</dbReference>
<gene>
    <name evidence="11" type="ORF">K452DRAFT_28495</name>
</gene>
<dbReference type="Pfam" id="PF20638">
    <property type="entry name" value="ATG5_UblA"/>
    <property type="match status" value="1"/>
</dbReference>
<dbReference type="GO" id="GO:0006995">
    <property type="term" value="P:cellular response to nitrogen starvation"/>
    <property type="evidence" value="ECO:0007669"/>
    <property type="project" value="TreeGrafter"/>
</dbReference>
<dbReference type="Gene3D" id="1.10.246.190">
    <property type="entry name" value="Autophagy protein Apg5, helix rich domain"/>
    <property type="match status" value="1"/>
</dbReference>
<feature type="domain" description="Autophagy protein ATG5 alpha-helical bundle region" evidence="9">
    <location>
        <begin position="166"/>
        <end position="222"/>
    </location>
</feature>
<dbReference type="InterPro" id="IPR042527">
    <property type="entry name" value="Atg5_UblA_dom_sf"/>
</dbReference>
<protein>
    <recommendedName>
        <fullName evidence="6">Autophagy protein 5</fullName>
    </recommendedName>
</protein>
<dbReference type="AlphaFoldDB" id="A0A6A6BH76"/>
<dbReference type="GO" id="GO:0034274">
    <property type="term" value="C:Atg12-Atg5-Atg16 complex"/>
    <property type="evidence" value="ECO:0007669"/>
    <property type="project" value="TreeGrafter"/>
</dbReference>
<dbReference type="InterPro" id="IPR048318">
    <property type="entry name" value="ATG5_UblB"/>
</dbReference>
<evidence type="ECO:0000259" key="9">
    <source>
        <dbReference type="Pfam" id="PF20637"/>
    </source>
</evidence>
<evidence type="ECO:0000313" key="12">
    <source>
        <dbReference type="Proteomes" id="UP000799438"/>
    </source>
</evidence>
<dbReference type="GO" id="GO:0000422">
    <property type="term" value="P:autophagy of mitochondrion"/>
    <property type="evidence" value="ECO:0007669"/>
    <property type="project" value="TreeGrafter"/>
</dbReference>
<evidence type="ECO:0000256" key="2">
    <source>
        <dbReference type="ARBA" id="ARBA00006910"/>
    </source>
</evidence>
<dbReference type="Gene3D" id="3.10.20.90">
    <property type="entry name" value="Phosphatidylinositol 3-kinase Catalytic Subunit, Chain A, domain 1"/>
    <property type="match status" value="1"/>
</dbReference>
<dbReference type="GO" id="GO:0019776">
    <property type="term" value="F:Atg8-family ligase activity"/>
    <property type="evidence" value="ECO:0007669"/>
    <property type="project" value="TreeGrafter"/>
</dbReference>
<feature type="region of interest" description="Disordered" evidence="7">
    <location>
        <begin position="103"/>
        <end position="139"/>
    </location>
</feature>
<comment type="similarity">
    <text evidence="2 6">Belongs to the ATG5 family.</text>
</comment>
<evidence type="ECO:0000256" key="3">
    <source>
        <dbReference type="ARBA" id="ARBA00022499"/>
    </source>
</evidence>
<name>A0A6A6BH76_9PEZI</name>
<proteinExistence type="inferred from homology"/>
<comment type="subunit">
    <text evidence="6">Conjugated with ATG12.</text>
</comment>
<evidence type="ECO:0000259" key="8">
    <source>
        <dbReference type="Pfam" id="PF04106"/>
    </source>
</evidence>
<keyword evidence="5 6" id="KW-0072">Autophagy</keyword>
<evidence type="ECO:0000256" key="4">
    <source>
        <dbReference type="ARBA" id="ARBA00022843"/>
    </source>
</evidence>
<dbReference type="GO" id="GO:0034727">
    <property type="term" value="P:piecemeal microautophagy of the nucleus"/>
    <property type="evidence" value="ECO:0007669"/>
    <property type="project" value="TreeGrafter"/>
</dbReference>
<dbReference type="Gene3D" id="3.10.20.620">
    <property type="match status" value="1"/>
</dbReference>
<dbReference type="EMBL" id="ML995485">
    <property type="protein sequence ID" value="KAF2142227.1"/>
    <property type="molecule type" value="Genomic_DNA"/>
</dbReference>
<keyword evidence="6" id="KW-0813">Transport</keyword>
<feature type="domain" description="Autophagy protein ATG5 UblA" evidence="10">
    <location>
        <begin position="14"/>
        <end position="102"/>
    </location>
</feature>
<dbReference type="Proteomes" id="UP000799438">
    <property type="component" value="Unassembled WGS sequence"/>
</dbReference>
<evidence type="ECO:0000256" key="5">
    <source>
        <dbReference type="ARBA" id="ARBA00023006"/>
    </source>
</evidence>
<dbReference type="PANTHER" id="PTHR13040">
    <property type="entry name" value="AUTOPHAGY PROTEIN 5"/>
    <property type="match status" value="1"/>
</dbReference>
<dbReference type="GeneID" id="54297532"/>
<comment type="subcellular location">
    <subcellularLocation>
        <location evidence="1 6">Preautophagosomal structure membrane</location>
        <topology evidence="1 6">Peripheral membrane protein</topology>
    </subcellularLocation>
</comment>
<evidence type="ECO:0000256" key="6">
    <source>
        <dbReference type="RuleBase" id="RU361202"/>
    </source>
</evidence>
<evidence type="ECO:0000313" key="11">
    <source>
        <dbReference type="EMBL" id="KAF2142227.1"/>
    </source>
</evidence>
<feature type="compositionally biased region" description="Low complexity" evidence="7">
    <location>
        <begin position="115"/>
        <end position="138"/>
    </location>
</feature>
<dbReference type="GO" id="GO:0061908">
    <property type="term" value="C:phagophore"/>
    <property type="evidence" value="ECO:0007669"/>
    <property type="project" value="TreeGrafter"/>
</dbReference>
<dbReference type="GO" id="GO:0044233">
    <property type="term" value="C:mitochondria-associated endoplasmic reticulum membrane contact site"/>
    <property type="evidence" value="ECO:0007669"/>
    <property type="project" value="TreeGrafter"/>
</dbReference>
<dbReference type="Pfam" id="PF04106">
    <property type="entry name" value="ATG5_UblB"/>
    <property type="match status" value="1"/>
</dbReference>
<keyword evidence="3 6" id="KW-1017">Isopeptide bond</keyword>
<dbReference type="InterPro" id="IPR048940">
    <property type="entry name" value="ATG5_HBR"/>
</dbReference>
<evidence type="ECO:0000259" key="10">
    <source>
        <dbReference type="Pfam" id="PF20638"/>
    </source>
</evidence>
<dbReference type="GO" id="GO:0034045">
    <property type="term" value="C:phagophore assembly site membrane"/>
    <property type="evidence" value="ECO:0007669"/>
    <property type="project" value="UniProtKB-SubCell"/>
</dbReference>
<reference evidence="11" key="1">
    <citation type="journal article" date="2020" name="Stud. Mycol.">
        <title>101 Dothideomycetes genomes: a test case for predicting lifestyles and emergence of pathogens.</title>
        <authorList>
            <person name="Haridas S."/>
            <person name="Albert R."/>
            <person name="Binder M."/>
            <person name="Bloem J."/>
            <person name="Labutti K."/>
            <person name="Salamov A."/>
            <person name="Andreopoulos B."/>
            <person name="Baker S."/>
            <person name="Barry K."/>
            <person name="Bills G."/>
            <person name="Bluhm B."/>
            <person name="Cannon C."/>
            <person name="Castanera R."/>
            <person name="Culley D."/>
            <person name="Daum C."/>
            <person name="Ezra D."/>
            <person name="Gonzalez J."/>
            <person name="Henrissat B."/>
            <person name="Kuo A."/>
            <person name="Liang C."/>
            <person name="Lipzen A."/>
            <person name="Lutzoni F."/>
            <person name="Magnuson J."/>
            <person name="Mondo S."/>
            <person name="Nolan M."/>
            <person name="Ohm R."/>
            <person name="Pangilinan J."/>
            <person name="Park H.-J."/>
            <person name="Ramirez L."/>
            <person name="Alfaro M."/>
            <person name="Sun H."/>
            <person name="Tritt A."/>
            <person name="Yoshinaga Y."/>
            <person name="Zwiers L.-H."/>
            <person name="Turgeon B."/>
            <person name="Goodwin S."/>
            <person name="Spatafora J."/>
            <person name="Crous P."/>
            <person name="Grigoriev I."/>
        </authorList>
    </citation>
    <scope>NUCLEOTIDE SEQUENCE</scope>
    <source>
        <strain evidence="11">CBS 121167</strain>
    </source>
</reference>
<dbReference type="PANTHER" id="PTHR13040:SF2">
    <property type="entry name" value="AUTOPHAGY PROTEIN 5"/>
    <property type="match status" value="1"/>
</dbReference>
<sequence length="366" mass="38404">MASARDLSRVQNQVWHGSVPLEIRLAPAECRTYTESDAYLIQVPRLSYLPFLLPRLHAFFAPALIDPSIPPSAGWFSVDSVPLKWHHPLGLLYDLYAGAEPYNTLPPASPPPSSPTTSSSTQENDTSNNNDADADTSAPPHPLPWRLTLSYAPPPPSLLPLDPALKAMHDAFVNAVKEADFLRNGSAKAAMSLSKADSDALWAALQAHARAPFAAVNARLVNPPGVVLRHVPLKVYLPAAPAPATAADSSTTAGAQAQPSPSASVSAANAPRTLRVVQAPIPPRLAPPTSSSGSSNTPSSKHAPIQTLGTALNGLLPSLFPSRRSALLAQPVLHGAVVPMGAPLEELGRAAAYADGFLHIVVVMMG</sequence>
<feature type="domain" description="Autophagy protein ATG5 UblB" evidence="8">
    <location>
        <begin position="230"/>
        <end position="362"/>
    </location>
</feature>
<comment type="function">
    <text evidence="6">Involved in cytoplasm to vacuole transport (Cvt) and autophagic vesicle formation.</text>
</comment>
<organism evidence="11 12">
    <name type="scientific">Aplosporella prunicola CBS 121167</name>
    <dbReference type="NCBI Taxonomy" id="1176127"/>
    <lineage>
        <taxon>Eukaryota</taxon>
        <taxon>Fungi</taxon>
        <taxon>Dikarya</taxon>
        <taxon>Ascomycota</taxon>
        <taxon>Pezizomycotina</taxon>
        <taxon>Dothideomycetes</taxon>
        <taxon>Dothideomycetes incertae sedis</taxon>
        <taxon>Botryosphaeriales</taxon>
        <taxon>Aplosporellaceae</taxon>
        <taxon>Aplosporella</taxon>
    </lineage>
</organism>
<evidence type="ECO:0000256" key="7">
    <source>
        <dbReference type="SAM" id="MobiDB-lite"/>
    </source>
</evidence>
<feature type="compositionally biased region" description="Low complexity" evidence="7">
    <location>
        <begin position="244"/>
        <end position="271"/>
    </location>
</feature>